<evidence type="ECO:0000259" key="2">
    <source>
        <dbReference type="Pfam" id="PF03703"/>
    </source>
</evidence>
<gene>
    <name evidence="3" type="ORF">FYJ64_08905</name>
</gene>
<organism evidence="3 4">
    <name type="scientific">Hornefia butyriciproducens</name>
    <dbReference type="NCBI Taxonomy" id="2652293"/>
    <lineage>
        <taxon>Bacteria</taxon>
        <taxon>Bacillati</taxon>
        <taxon>Bacillota</taxon>
        <taxon>Clostridia</taxon>
        <taxon>Peptostreptococcales</taxon>
        <taxon>Anaerovoracaceae</taxon>
        <taxon>Hornefia</taxon>
    </lineage>
</organism>
<dbReference type="InterPro" id="IPR005182">
    <property type="entry name" value="YdbS-like_PH"/>
</dbReference>
<feature type="transmembrane region" description="Helical" evidence="1">
    <location>
        <begin position="56"/>
        <end position="81"/>
    </location>
</feature>
<evidence type="ECO:0000313" key="3">
    <source>
        <dbReference type="EMBL" id="MST52422.1"/>
    </source>
</evidence>
<reference evidence="3 4" key="1">
    <citation type="submission" date="2019-08" db="EMBL/GenBank/DDBJ databases">
        <title>In-depth cultivation of the pig gut microbiome towards novel bacterial diversity and tailored functional studies.</title>
        <authorList>
            <person name="Wylensek D."/>
            <person name="Hitch T.C.A."/>
            <person name="Clavel T."/>
        </authorList>
    </citation>
    <scope>NUCLEOTIDE SEQUENCE [LARGE SCALE GENOMIC DNA]</scope>
    <source>
        <strain evidence="3 4">WCA-MUC-591-APC-3H</strain>
    </source>
</reference>
<dbReference type="Proteomes" id="UP000474676">
    <property type="component" value="Unassembled WGS sequence"/>
</dbReference>
<proteinExistence type="predicted"/>
<evidence type="ECO:0000256" key="1">
    <source>
        <dbReference type="SAM" id="Phobius"/>
    </source>
</evidence>
<dbReference type="Pfam" id="PF03703">
    <property type="entry name" value="bPH_2"/>
    <property type="match status" value="1"/>
</dbReference>
<evidence type="ECO:0000313" key="4">
    <source>
        <dbReference type="Proteomes" id="UP000474676"/>
    </source>
</evidence>
<keyword evidence="1" id="KW-0812">Transmembrane</keyword>
<feature type="transmembrane region" description="Helical" evidence="1">
    <location>
        <begin position="93"/>
        <end position="111"/>
    </location>
</feature>
<keyword evidence="1" id="KW-1133">Transmembrane helix</keyword>
<name>A0A6L5Y8Y2_9FIRM</name>
<feature type="domain" description="YdbS-like PH" evidence="2">
    <location>
        <begin position="117"/>
        <end position="191"/>
    </location>
</feature>
<sequence length="208" mass="23395">MNAVQIRKNPDLLYCPAAVRMIDASVREWHNGGKSEQGRECEMKEYKKLEKNALKYMYVVNGIAIAVYAVIFLGVASDLWFGWIFPGIPHRRIAAVVVLALYAALAVTKLLSPKILYHWYRYAIDEEEINIRSGVFVKKTEIVPIERVQKIEMSRGPVERRYGLASVSVVTAGGDVDVRYLPAAEAEEISESLKRKVGRIARGGDIRA</sequence>
<dbReference type="PANTHER" id="PTHR34473">
    <property type="entry name" value="UPF0699 TRANSMEMBRANE PROTEIN YDBS"/>
    <property type="match status" value="1"/>
</dbReference>
<accession>A0A6L5Y8Y2</accession>
<comment type="caution">
    <text evidence="3">The sequence shown here is derived from an EMBL/GenBank/DDBJ whole genome shotgun (WGS) entry which is preliminary data.</text>
</comment>
<dbReference type="AlphaFoldDB" id="A0A6L5Y8Y2"/>
<keyword evidence="4" id="KW-1185">Reference proteome</keyword>
<dbReference type="PANTHER" id="PTHR34473:SF2">
    <property type="entry name" value="UPF0699 TRANSMEMBRANE PROTEIN YDBT"/>
    <property type="match status" value="1"/>
</dbReference>
<keyword evidence="1" id="KW-0472">Membrane</keyword>
<protein>
    <submittedName>
        <fullName evidence="3">PH domain-containing protein</fullName>
    </submittedName>
</protein>
<dbReference type="EMBL" id="VUMZ01000008">
    <property type="protein sequence ID" value="MST52422.1"/>
    <property type="molecule type" value="Genomic_DNA"/>
</dbReference>